<dbReference type="WBParaSite" id="PgR055_g055_t01">
    <property type="protein sequence ID" value="PgR055_g055_t01"/>
    <property type="gene ID" value="PgR055_g055"/>
</dbReference>
<evidence type="ECO:0000313" key="1">
    <source>
        <dbReference type="Proteomes" id="UP000887569"/>
    </source>
</evidence>
<reference evidence="2" key="1">
    <citation type="submission" date="2022-11" db="UniProtKB">
        <authorList>
            <consortium name="WormBaseParasite"/>
        </authorList>
    </citation>
    <scope>IDENTIFICATION</scope>
</reference>
<name>A0A915BS27_PARUN</name>
<dbReference type="AlphaFoldDB" id="A0A915BS27"/>
<proteinExistence type="predicted"/>
<protein>
    <submittedName>
        <fullName evidence="2">Maturase K</fullName>
    </submittedName>
</protein>
<organism evidence="1 2">
    <name type="scientific">Parascaris univalens</name>
    <name type="common">Nematode worm</name>
    <dbReference type="NCBI Taxonomy" id="6257"/>
    <lineage>
        <taxon>Eukaryota</taxon>
        <taxon>Metazoa</taxon>
        <taxon>Ecdysozoa</taxon>
        <taxon>Nematoda</taxon>
        <taxon>Chromadorea</taxon>
        <taxon>Rhabditida</taxon>
        <taxon>Spirurina</taxon>
        <taxon>Ascaridomorpha</taxon>
        <taxon>Ascaridoidea</taxon>
        <taxon>Ascarididae</taxon>
        <taxon>Parascaris</taxon>
    </lineage>
</organism>
<accession>A0A915BS27</accession>
<dbReference type="Proteomes" id="UP000887569">
    <property type="component" value="Unplaced"/>
</dbReference>
<keyword evidence="1" id="KW-1185">Reference proteome</keyword>
<evidence type="ECO:0000313" key="2">
    <source>
        <dbReference type="WBParaSite" id="PgR055_g055_t01"/>
    </source>
</evidence>
<sequence length="122" mass="14179">SHLIVILSQQFPKHAPSNSSTSPHLPHSLWKILRNYISASLGPHFVVGGTKNFIFLTRRKHKTMWHINYSQRQRKALKALHRRLHFFQVSPSYLSSYSFRLRDRRLRSHITSPPVVGSATLN</sequence>